<evidence type="ECO:0000313" key="2">
    <source>
        <dbReference type="EMBL" id="OHU95271.1"/>
    </source>
</evidence>
<reference evidence="2 3" key="1">
    <citation type="submission" date="2016-10" db="EMBL/GenBank/DDBJ databases">
        <title>Pseudoalteromonas amylolytica sp. nov., isolated from the surface seawater.</title>
        <authorList>
            <person name="Wu Y.-H."/>
            <person name="Cheng H."/>
            <person name="Jin X.-B."/>
            <person name="Wang C.-S."/>
            <person name="Xu X.-W."/>
        </authorList>
    </citation>
    <scope>NUCLEOTIDE SEQUENCE [LARGE SCALE GENOMIC DNA]</scope>
    <source>
        <strain evidence="2 3">JCM 12483</strain>
    </source>
</reference>
<name>A0A1S1N2G1_9GAMM</name>
<dbReference type="PANTHER" id="PTHR36836">
    <property type="entry name" value="COLANIC ACID BIOSYNTHESIS PROTEIN WCAK"/>
    <property type="match status" value="1"/>
</dbReference>
<dbReference type="InterPro" id="IPR007345">
    <property type="entry name" value="Polysacch_pyruvyl_Trfase"/>
</dbReference>
<proteinExistence type="predicted"/>
<accession>A0A1S1N2G1</accession>
<dbReference type="EMBL" id="MNAN01000031">
    <property type="protein sequence ID" value="OHU95271.1"/>
    <property type="molecule type" value="Genomic_DNA"/>
</dbReference>
<keyword evidence="3" id="KW-1185">Reference proteome</keyword>
<dbReference type="Pfam" id="PF04230">
    <property type="entry name" value="PS_pyruv_trans"/>
    <property type="match status" value="1"/>
</dbReference>
<dbReference type="Proteomes" id="UP000180253">
    <property type="component" value="Unassembled WGS sequence"/>
</dbReference>
<sequence length="379" mass="43373">MKAVKFSPMQGNNVGDVVISKCIEYLFFRNKVNLISYDLYFRDPDSFVHKSTVVNEARTVSVRNKISFFLQNRIPILFYFLKKIIYKVSGDSIKYKNVIDDSDVVVVGGGNIIMSKMGCDYGFRVSEILRAAKGKKRVVLSCGVGSFLYEEKEILNDVYSNCETISVRDENSKKYFSKYNLDVNVIPDPVFILSDLISEKINRTARNKVGLNLLPNFFTEDQLDSLVSEVSKLLESYDLELLIINTAYPQDEMLAQDFQSKLMEFNSNAKVSIVNLDSNVDKIAEVYSELDIFFGCRMHSLIFSLALGVPAYGFAWDGKVKGMFHEFYDGEGAEYIVDENNINIFDIYKSRDSEKVHQRLKKMKEKIYNSVSIELNKVL</sequence>
<comment type="caution">
    <text evidence="2">The sequence shown here is derived from an EMBL/GenBank/DDBJ whole genome shotgun (WGS) entry which is preliminary data.</text>
</comment>
<gene>
    <name evidence="2" type="ORF">BIW53_11165</name>
</gene>
<dbReference type="OrthoDB" id="1814359at2"/>
<dbReference type="PANTHER" id="PTHR36836:SF1">
    <property type="entry name" value="COLANIC ACID BIOSYNTHESIS PROTEIN WCAK"/>
    <property type="match status" value="1"/>
</dbReference>
<evidence type="ECO:0000313" key="3">
    <source>
        <dbReference type="Proteomes" id="UP000180253"/>
    </source>
</evidence>
<organism evidence="2 3">
    <name type="scientific">Pseudoalteromonas byunsanensis</name>
    <dbReference type="NCBI Taxonomy" id="327939"/>
    <lineage>
        <taxon>Bacteria</taxon>
        <taxon>Pseudomonadati</taxon>
        <taxon>Pseudomonadota</taxon>
        <taxon>Gammaproteobacteria</taxon>
        <taxon>Alteromonadales</taxon>
        <taxon>Pseudoalteromonadaceae</taxon>
        <taxon>Pseudoalteromonas</taxon>
    </lineage>
</organism>
<dbReference type="AlphaFoldDB" id="A0A1S1N2G1"/>
<feature type="domain" description="Polysaccharide pyruvyl transferase" evidence="1">
    <location>
        <begin position="13"/>
        <end position="317"/>
    </location>
</feature>
<protein>
    <recommendedName>
        <fullName evidence="1">Polysaccharide pyruvyl transferase domain-containing protein</fullName>
    </recommendedName>
</protein>
<dbReference type="STRING" id="327939.BIW53_11165"/>
<dbReference type="RefSeq" id="WP_070991956.1">
    <property type="nucleotide sequence ID" value="NZ_CBCSHD010000005.1"/>
</dbReference>
<evidence type="ECO:0000259" key="1">
    <source>
        <dbReference type="Pfam" id="PF04230"/>
    </source>
</evidence>